<evidence type="ECO:0000313" key="19">
    <source>
        <dbReference type="EMBL" id="KAL0635795.1"/>
    </source>
</evidence>
<evidence type="ECO:0000256" key="1">
    <source>
        <dbReference type="ARBA" id="ARBA00004401"/>
    </source>
</evidence>
<gene>
    <name evidence="19" type="ORF">Q9L58_005228</name>
</gene>
<evidence type="ECO:0000256" key="16">
    <source>
        <dbReference type="RuleBase" id="RU361153"/>
    </source>
</evidence>
<keyword evidence="11" id="KW-0961">Cell wall biogenesis/degradation</keyword>
<keyword evidence="4" id="KW-0812">Transmembrane</keyword>
<evidence type="ECO:0000256" key="9">
    <source>
        <dbReference type="ARBA" id="ARBA00023180"/>
    </source>
</evidence>
<reference evidence="19 20" key="1">
    <citation type="submission" date="2024-02" db="EMBL/GenBank/DDBJ databases">
        <title>Discinaceae phylogenomics.</title>
        <authorList>
            <person name="Dirks A.C."/>
            <person name="James T.Y."/>
        </authorList>
    </citation>
    <scope>NUCLEOTIDE SEQUENCE [LARGE SCALE GENOMIC DNA]</scope>
    <source>
        <strain evidence="19 20">ACD0624</strain>
    </source>
</reference>
<dbReference type="SUPFAM" id="SSF51445">
    <property type="entry name" value="(Trans)glycosidases"/>
    <property type="match status" value="1"/>
</dbReference>
<evidence type="ECO:0000259" key="18">
    <source>
        <dbReference type="Pfam" id="PF00150"/>
    </source>
</evidence>
<protein>
    <recommendedName>
        <fullName evidence="14">glucan 1,3-beta-glucosidase</fullName>
        <ecNumber evidence="14">3.2.1.58</ecNumber>
    </recommendedName>
    <alternativeName>
        <fullName evidence="15">Exo-1,3-beta-glucanase D</fullName>
    </alternativeName>
</protein>
<keyword evidence="7" id="KW-1133">Transmembrane helix</keyword>
<feature type="chain" id="PRO_5045163392" description="glucan 1,3-beta-glucosidase" evidence="17">
    <location>
        <begin position="19"/>
        <end position="388"/>
    </location>
</feature>
<evidence type="ECO:0000256" key="15">
    <source>
        <dbReference type="ARBA" id="ARBA00041260"/>
    </source>
</evidence>
<comment type="catalytic activity">
    <reaction evidence="12">
        <text>Successive hydrolysis of beta-D-glucose units from the non-reducing ends of (1-&gt;3)-beta-D-glucans, releasing alpha-glucose.</text>
        <dbReference type="EC" id="3.2.1.58"/>
    </reaction>
</comment>
<keyword evidence="9" id="KW-0325">Glycoprotein</keyword>
<evidence type="ECO:0000256" key="11">
    <source>
        <dbReference type="ARBA" id="ARBA00023316"/>
    </source>
</evidence>
<name>A0ABR3GIP0_9PEZI</name>
<keyword evidence="3" id="KW-1003">Cell membrane</keyword>
<comment type="function">
    <text evidence="13">Glucosidase involved in the degradation of cellulosic biomass. Active on lichenan.</text>
</comment>
<feature type="signal peptide" evidence="17">
    <location>
        <begin position="1"/>
        <end position="18"/>
    </location>
</feature>
<accession>A0ABR3GIP0</accession>
<evidence type="ECO:0000256" key="17">
    <source>
        <dbReference type="SAM" id="SignalP"/>
    </source>
</evidence>
<evidence type="ECO:0000256" key="3">
    <source>
        <dbReference type="ARBA" id="ARBA00022475"/>
    </source>
</evidence>
<evidence type="ECO:0000256" key="6">
    <source>
        <dbReference type="ARBA" id="ARBA00022968"/>
    </source>
</evidence>
<keyword evidence="5 16" id="KW-0378">Hydrolase</keyword>
<evidence type="ECO:0000256" key="10">
    <source>
        <dbReference type="ARBA" id="ARBA00023295"/>
    </source>
</evidence>
<comment type="similarity">
    <text evidence="2 16">Belongs to the glycosyl hydrolase 5 (cellulase A) family.</text>
</comment>
<dbReference type="Pfam" id="PF00150">
    <property type="entry name" value="Cellulase"/>
    <property type="match status" value="1"/>
</dbReference>
<keyword evidence="6" id="KW-0735">Signal-anchor</keyword>
<organism evidence="19 20">
    <name type="scientific">Discina gigas</name>
    <dbReference type="NCBI Taxonomy" id="1032678"/>
    <lineage>
        <taxon>Eukaryota</taxon>
        <taxon>Fungi</taxon>
        <taxon>Dikarya</taxon>
        <taxon>Ascomycota</taxon>
        <taxon>Pezizomycotina</taxon>
        <taxon>Pezizomycetes</taxon>
        <taxon>Pezizales</taxon>
        <taxon>Discinaceae</taxon>
        <taxon>Discina</taxon>
    </lineage>
</organism>
<keyword evidence="8" id="KW-0472">Membrane</keyword>
<evidence type="ECO:0000256" key="5">
    <source>
        <dbReference type="ARBA" id="ARBA00022801"/>
    </source>
</evidence>
<evidence type="ECO:0000256" key="2">
    <source>
        <dbReference type="ARBA" id="ARBA00005641"/>
    </source>
</evidence>
<dbReference type="PANTHER" id="PTHR31297">
    <property type="entry name" value="GLUCAN ENDO-1,6-BETA-GLUCOSIDASE B"/>
    <property type="match status" value="1"/>
</dbReference>
<dbReference type="EMBL" id="JBBBZM010000062">
    <property type="protein sequence ID" value="KAL0635795.1"/>
    <property type="molecule type" value="Genomic_DNA"/>
</dbReference>
<dbReference type="InterPro" id="IPR001547">
    <property type="entry name" value="Glyco_hydro_5"/>
</dbReference>
<dbReference type="InterPro" id="IPR017853">
    <property type="entry name" value="GH"/>
</dbReference>
<dbReference type="EC" id="3.2.1.58" evidence="14"/>
<dbReference type="Proteomes" id="UP001447188">
    <property type="component" value="Unassembled WGS sequence"/>
</dbReference>
<feature type="domain" description="Glycoside hydrolase family 5" evidence="18">
    <location>
        <begin position="71"/>
        <end position="349"/>
    </location>
</feature>
<comment type="caution">
    <text evidence="19">The sequence shown here is derived from an EMBL/GenBank/DDBJ whole genome shotgun (WGS) entry which is preliminary data.</text>
</comment>
<evidence type="ECO:0000256" key="13">
    <source>
        <dbReference type="ARBA" id="ARBA00037126"/>
    </source>
</evidence>
<comment type="subcellular location">
    <subcellularLocation>
        <location evidence="1">Cell membrane</location>
        <topology evidence="1">Single-pass type II membrane protein</topology>
    </subcellularLocation>
</comment>
<proteinExistence type="inferred from homology"/>
<keyword evidence="10 16" id="KW-0326">Glycosidase</keyword>
<evidence type="ECO:0000256" key="4">
    <source>
        <dbReference type="ARBA" id="ARBA00022692"/>
    </source>
</evidence>
<keyword evidence="17" id="KW-0732">Signal</keyword>
<dbReference type="InterPro" id="IPR050386">
    <property type="entry name" value="Glycosyl_hydrolase_5"/>
</dbReference>
<evidence type="ECO:0000256" key="8">
    <source>
        <dbReference type="ARBA" id="ARBA00023136"/>
    </source>
</evidence>
<sequence>MKLSSIVCGSLLAGMANAWLPAADKIRGVNLGGLFIVEPWMMSDEWNAMGCGGTQSEFDCVLRLGQAGANTAFQAHWNRWITQDDINQIKSLGLNTIRIPVGYWIMESLIDSSEHFPRGGFQYLERVCGWAKAAGLYVIIDLHGAPGAQDPQQPFTGQYAPSSGFYGDYNYERAYKFLEWITNIIHTNSNFWSTGTVQLVNEPERPSPSSLVQTYYHTAFTRIRAVEAKLGTARADFVHIQMMNNKWGSGDPNANLPDKYFAFYDDHHYVKWSDVAANRDAYMRHSCHDDRSGNTPVVTGEWSLSVNDSAEWGSMTITAGDAVAWYRKWWGAQVLSYEKIYGWIFWNWKVNWINGRNDWRWGYQSAVAAGVIPTNPLDVYSWNVCAGF</sequence>
<evidence type="ECO:0000313" key="20">
    <source>
        <dbReference type="Proteomes" id="UP001447188"/>
    </source>
</evidence>
<keyword evidence="20" id="KW-1185">Reference proteome</keyword>
<evidence type="ECO:0000256" key="7">
    <source>
        <dbReference type="ARBA" id="ARBA00022989"/>
    </source>
</evidence>
<dbReference type="PANTHER" id="PTHR31297:SF34">
    <property type="entry name" value="GLUCAN 1,3-BETA-GLUCOSIDASE 2"/>
    <property type="match status" value="1"/>
</dbReference>
<dbReference type="Gene3D" id="3.20.20.80">
    <property type="entry name" value="Glycosidases"/>
    <property type="match status" value="1"/>
</dbReference>
<evidence type="ECO:0000256" key="12">
    <source>
        <dbReference type="ARBA" id="ARBA00036824"/>
    </source>
</evidence>
<evidence type="ECO:0000256" key="14">
    <source>
        <dbReference type="ARBA" id="ARBA00038929"/>
    </source>
</evidence>